<name>A0A6A5H8Y3_CAERE</name>
<dbReference type="AlphaFoldDB" id="A0A6A5H8Y3"/>
<comment type="caution">
    <text evidence="2">The sequence shown here is derived from an EMBL/GenBank/DDBJ whole genome shotgun (WGS) entry which is preliminary data.</text>
</comment>
<dbReference type="EMBL" id="WUAV01000003">
    <property type="protein sequence ID" value="KAF1763291.1"/>
    <property type="molecule type" value="Genomic_DNA"/>
</dbReference>
<gene>
    <name evidence="2" type="ORF">GCK72_011557</name>
</gene>
<sequence>MMRSQSNIVYTQNQSIIGQRGGASMVVVQNGGQRTTQQLQPLRQTTFERLPPPSNLEKFQQMQRENQEMSRLQQQHPHPATAQSAVPCILNQSVQLYHHNGHLTSSEEPSINGKSHNGGYGAMSSQCKGFMALSADNYSTPVLQTTNYKSSGDGVSYSNPVPNSQTTYSTPAIQTTNYNSGNATVGYNYSNPGPVYSNPLRQMGSERQNELKNRPWRYPVGYIQQNRQNQPNPPQVLLVRSNTPQSPQYRQIPYGKQVTMENTLIQPVQPLVPRPTQNQSLEKNQTLPVKKFSRKGAPHSSLQSLQKPSSKKRPNLIEMALLDAEILESDAFNPDDIQIIENPVKKRSKIDKNRSKNGNIPDLIKNIAGFEIRVIRAKHEACRVFPDTV</sequence>
<dbReference type="GeneID" id="9802424"/>
<evidence type="ECO:0000256" key="1">
    <source>
        <dbReference type="SAM" id="MobiDB-lite"/>
    </source>
</evidence>
<dbReference type="RefSeq" id="XP_053588113.1">
    <property type="nucleotide sequence ID" value="XM_053728536.1"/>
</dbReference>
<feature type="compositionally biased region" description="Polar residues" evidence="1">
    <location>
        <begin position="275"/>
        <end position="287"/>
    </location>
</feature>
<protein>
    <submittedName>
        <fullName evidence="2">Uncharacterized protein</fullName>
    </submittedName>
</protein>
<feature type="region of interest" description="Disordered" evidence="1">
    <location>
        <begin position="269"/>
        <end position="312"/>
    </location>
</feature>
<evidence type="ECO:0000313" key="3">
    <source>
        <dbReference type="Proteomes" id="UP000483820"/>
    </source>
</evidence>
<dbReference type="CTD" id="9802424"/>
<accession>A0A6A5H8Y3</accession>
<dbReference type="Proteomes" id="UP000483820">
    <property type="component" value="Chromosome III"/>
</dbReference>
<proteinExistence type="predicted"/>
<evidence type="ECO:0000313" key="2">
    <source>
        <dbReference type="EMBL" id="KAF1763291.1"/>
    </source>
</evidence>
<organism evidence="2 3">
    <name type="scientific">Caenorhabditis remanei</name>
    <name type="common">Caenorhabditis vulgaris</name>
    <dbReference type="NCBI Taxonomy" id="31234"/>
    <lineage>
        <taxon>Eukaryota</taxon>
        <taxon>Metazoa</taxon>
        <taxon>Ecdysozoa</taxon>
        <taxon>Nematoda</taxon>
        <taxon>Chromadorea</taxon>
        <taxon>Rhabditida</taxon>
        <taxon>Rhabditina</taxon>
        <taxon>Rhabditomorpha</taxon>
        <taxon>Rhabditoidea</taxon>
        <taxon>Rhabditidae</taxon>
        <taxon>Peloderinae</taxon>
        <taxon>Caenorhabditis</taxon>
    </lineage>
</organism>
<dbReference type="KEGG" id="crq:GCK72_011557"/>
<reference evidence="2 3" key="1">
    <citation type="submission" date="2019-12" db="EMBL/GenBank/DDBJ databases">
        <title>Chromosome-level assembly of the Caenorhabditis remanei genome.</title>
        <authorList>
            <person name="Teterina A.A."/>
            <person name="Willis J.H."/>
            <person name="Phillips P.C."/>
        </authorList>
    </citation>
    <scope>NUCLEOTIDE SEQUENCE [LARGE SCALE GENOMIC DNA]</scope>
    <source>
        <strain evidence="2 3">PX506</strain>
        <tissue evidence="2">Whole organism</tissue>
    </source>
</reference>